<feature type="compositionally biased region" description="Basic and acidic residues" evidence="2">
    <location>
        <begin position="1045"/>
        <end position="1058"/>
    </location>
</feature>
<organism evidence="4 5">
    <name type="scientific">Phytophthora lilii</name>
    <dbReference type="NCBI Taxonomy" id="2077276"/>
    <lineage>
        <taxon>Eukaryota</taxon>
        <taxon>Sar</taxon>
        <taxon>Stramenopiles</taxon>
        <taxon>Oomycota</taxon>
        <taxon>Peronosporomycetes</taxon>
        <taxon>Peronosporales</taxon>
        <taxon>Peronosporaceae</taxon>
        <taxon>Phytophthora</taxon>
    </lineage>
</organism>
<dbReference type="PROSITE" id="PS01159">
    <property type="entry name" value="WW_DOMAIN_1"/>
    <property type="match status" value="1"/>
</dbReference>
<comment type="caution">
    <text evidence="4">The sequence shown here is derived from an EMBL/GenBank/DDBJ whole genome shotgun (WGS) entry which is preliminary data.</text>
</comment>
<dbReference type="EMBL" id="BSXW01001442">
    <property type="protein sequence ID" value="GMF36819.1"/>
    <property type="molecule type" value="Genomic_DNA"/>
</dbReference>
<dbReference type="SUPFAM" id="SSF51045">
    <property type="entry name" value="WW domain"/>
    <property type="match status" value="1"/>
</dbReference>
<evidence type="ECO:0000256" key="2">
    <source>
        <dbReference type="SAM" id="MobiDB-lite"/>
    </source>
</evidence>
<dbReference type="Proteomes" id="UP001165083">
    <property type="component" value="Unassembled WGS sequence"/>
</dbReference>
<feature type="compositionally biased region" description="Basic residues" evidence="2">
    <location>
        <begin position="1443"/>
        <end position="1453"/>
    </location>
</feature>
<dbReference type="InterPro" id="IPR001202">
    <property type="entry name" value="WW_dom"/>
</dbReference>
<dbReference type="Gene3D" id="2.20.70.10">
    <property type="match status" value="1"/>
</dbReference>
<gene>
    <name evidence="4" type="ORF">Plil01_001555500</name>
</gene>
<dbReference type="Pfam" id="PF00397">
    <property type="entry name" value="WW"/>
    <property type="match status" value="1"/>
</dbReference>
<sequence>MAQPSRSHWDVTHLAAKYPWLRVDQEALAEFRSPFIWDASPRSPAVLSSDEDFLNPKTRLGNRPRRKRILANNRDKETRQRKHRVPKGKKRRVKISEILLNHEKLFPMESRTEEPAMNNARSDEELKMPPLRCSVKGAAALMTMLSVPAPTTVSYPDGSGQQEDSDVVLAALQHDHQSLIQIRKLKNRSKKRKKPTNLLAFRFPIITPTASASVIQESKLELTKHNATPGSQSVLDKYSQQIRNLAEEEQRLEESVMARINEEKARLPLTFLFERNLMRRSDAQQDGLRVVTAIFAKLQHRMLFDSYTRWKEFVGDVQREDRKREALRLAQQRAVALLERVSSDAYVETLAQGFQRWKTIINDIMQQERHYAASVIQNAFRARRSRQHLEALRQAAQALDYRRNQAIQALLRFEQYGTTMKWGTLRIGFDFAKQNCAARNIQLFLRRVAVRRRIARRVMCREGATRIQAQWRAHRARVEVARRRLGRARRIALEFRAATQMQRVARGFLARSEALRRRQWLAQARRTAIQLQRWLRHKMFLTTLHAKFRERKRKIEEARARAAAEELARLHWKSAIAVQCVLRGLLARKIYERKLQARRMEQAAVYLQRFWRRRRGLYALGLRFAERRERITQCRLQAAITLQCAFRCYSARRKKIKLAAEKERRRRASTAIQRHVRGRIARNHCHATRHAALVLQCSIRCALARRRRARRYTAIYKLQKWIRGVFACRSASKVLSRLRAEAKRREASVILIQKLVRQHEAQQAARTFREALNIVKIEQRRYFGSESGGVQGGIGWTTHQASSELLTYVTQRFLEDDSCFTTKELRWLRAQVQAGHERLAREDSATVYLQRRYRGYATRMAYWVYRLQMEELRRLKEKKAIVIQSGARRWLARRYVRRVREQRRLAELKEAYIRERKRKEEERIWKERYDREQMELCVQHAQEAANQLREARREADLARVKAEAAEYRAKELAAEREIESLLKTPLRKGSVSNERSVEDNDEGEGEEEEKDPWVELTDEYGNVYYYNERTEESSWDPPPPQKNKVKPESKEEESKDATVELEAGSVQIKEIDPLEEILREGKCVKCQQAQSTKHCLDCEDTKRAYFCTACFKQHTSSSNKENSSATTFKHDFEVVSEAAAIPARCASAMDCSVDEDYPVESTNNQEPVGKALAAYYCYECIPPVRPKATVAGSEPVQTTTETKPFTEIEAASGCFYCESCFARDHETAKKLRHVEKALRFRRGALLCCDCGEALAVRQCEPCGDNFCESCFTSSHTGSKRRSLKHVWTALDVLRDLLEHETDKYCVECDVRASSRLCNLCGDGFCDGCFDKTHSKGAKRRHTWQPWSIAAQHGDWIEIKDDKATIYFNVETKESTNDRPTVLLSGEERHRLQLAEREQLQRSRQVELESEVVKLKEQLRELQAQDRPGSRARTPGTSTDTHQRFSKAAKKPAKRGVLSRLFGRKPPERALTPEERQRIAEDLANRVKAEKQPVNSPVFQQAMVHELAALAVTSPQLNKPK</sequence>
<dbReference type="Pfam" id="PF00612">
    <property type="entry name" value="IQ"/>
    <property type="match status" value="6"/>
</dbReference>
<evidence type="ECO:0000256" key="1">
    <source>
        <dbReference type="SAM" id="Coils"/>
    </source>
</evidence>
<feature type="compositionally biased region" description="Basic residues" evidence="2">
    <location>
        <begin position="79"/>
        <end position="91"/>
    </location>
</feature>
<dbReference type="Gene3D" id="1.20.5.190">
    <property type="match status" value="1"/>
</dbReference>
<dbReference type="SMART" id="SM00456">
    <property type="entry name" value="WW"/>
    <property type="match status" value="2"/>
</dbReference>
<evidence type="ECO:0000313" key="4">
    <source>
        <dbReference type="EMBL" id="GMF36819.1"/>
    </source>
</evidence>
<keyword evidence="5" id="KW-1185">Reference proteome</keyword>
<dbReference type="PROSITE" id="PS50096">
    <property type="entry name" value="IQ"/>
    <property type="match status" value="8"/>
</dbReference>
<accession>A0A9W7CSG4</accession>
<feature type="coiled-coil region" evidence="1">
    <location>
        <begin position="898"/>
        <end position="984"/>
    </location>
</feature>
<dbReference type="OrthoDB" id="6344460at2759"/>
<dbReference type="PROSITE" id="PS50020">
    <property type="entry name" value="WW_DOMAIN_2"/>
    <property type="match status" value="1"/>
</dbReference>
<dbReference type="InterPro" id="IPR000048">
    <property type="entry name" value="IQ_motif_EF-hand-BS"/>
</dbReference>
<reference evidence="4" key="1">
    <citation type="submission" date="2023-04" db="EMBL/GenBank/DDBJ databases">
        <title>Phytophthora lilii NBRC 32176.</title>
        <authorList>
            <person name="Ichikawa N."/>
            <person name="Sato H."/>
            <person name="Tonouchi N."/>
        </authorList>
    </citation>
    <scope>NUCLEOTIDE SEQUENCE</scope>
    <source>
        <strain evidence="4">NBRC 32176</strain>
    </source>
</reference>
<feature type="domain" description="WW" evidence="3">
    <location>
        <begin position="1007"/>
        <end position="1040"/>
    </location>
</feature>
<feature type="region of interest" description="Disordered" evidence="2">
    <location>
        <begin position="987"/>
        <end position="1014"/>
    </location>
</feature>
<dbReference type="SMART" id="SM00015">
    <property type="entry name" value="IQ"/>
    <property type="match status" value="11"/>
</dbReference>
<feature type="region of interest" description="Disordered" evidence="2">
    <location>
        <begin position="47"/>
        <end position="91"/>
    </location>
</feature>
<dbReference type="InterPro" id="IPR036020">
    <property type="entry name" value="WW_dom_sf"/>
</dbReference>
<evidence type="ECO:0000259" key="3">
    <source>
        <dbReference type="PROSITE" id="PS50020"/>
    </source>
</evidence>
<feature type="region of interest" description="Disordered" evidence="2">
    <location>
        <begin position="1420"/>
        <end position="1454"/>
    </location>
</feature>
<feature type="compositionally biased region" description="Basic residues" evidence="2">
    <location>
        <begin position="60"/>
        <end position="69"/>
    </location>
</feature>
<feature type="compositionally biased region" description="Acidic residues" evidence="2">
    <location>
        <begin position="999"/>
        <end position="1010"/>
    </location>
</feature>
<name>A0A9W7CSG4_9STRA</name>
<keyword evidence="1" id="KW-0175">Coiled coil</keyword>
<dbReference type="CDD" id="cd19757">
    <property type="entry name" value="Bbox1"/>
    <property type="match status" value="1"/>
</dbReference>
<dbReference type="CDD" id="cd00201">
    <property type="entry name" value="WW"/>
    <property type="match status" value="1"/>
</dbReference>
<evidence type="ECO:0000313" key="5">
    <source>
        <dbReference type="Proteomes" id="UP001165083"/>
    </source>
</evidence>
<feature type="region of interest" description="Disordered" evidence="2">
    <location>
        <begin position="1029"/>
        <end position="1059"/>
    </location>
</feature>
<proteinExistence type="predicted"/>
<protein>
    <submittedName>
        <fullName evidence="4">Unnamed protein product</fullName>
    </submittedName>
</protein>